<feature type="repeat" description="ANK" evidence="16">
    <location>
        <begin position="70"/>
        <end position="102"/>
    </location>
</feature>
<feature type="repeat" description="ANK" evidence="16">
    <location>
        <begin position="35"/>
        <end position="69"/>
    </location>
</feature>
<evidence type="ECO:0000256" key="8">
    <source>
        <dbReference type="ARBA" id="ARBA00022737"/>
    </source>
</evidence>
<evidence type="ECO:0000256" key="5">
    <source>
        <dbReference type="ARBA" id="ARBA00022537"/>
    </source>
</evidence>
<dbReference type="InterPro" id="IPR036770">
    <property type="entry name" value="Ankyrin_rpt-contain_sf"/>
</dbReference>
<dbReference type="OrthoDB" id="6596655at2759"/>
<keyword evidence="3" id="KW-0268">Exocytosis</keyword>
<evidence type="ECO:0000256" key="9">
    <source>
        <dbReference type="ARBA" id="ARBA00023028"/>
    </source>
</evidence>
<reference evidence="17 18" key="1">
    <citation type="journal article" date="2019" name="Sci. Rep.">
        <title>Orb-weaving spider Araneus ventricosus genome elucidates the spidroin gene catalogue.</title>
        <authorList>
            <person name="Kono N."/>
            <person name="Nakamura H."/>
            <person name="Ohtoshi R."/>
            <person name="Moran D.A.P."/>
            <person name="Shinohara A."/>
            <person name="Yoshida Y."/>
            <person name="Fujiwara M."/>
            <person name="Mori M."/>
            <person name="Tomita M."/>
            <person name="Arakawa K."/>
        </authorList>
    </citation>
    <scope>NUCLEOTIDE SEQUENCE [LARGE SCALE GENOMIC DNA]</scope>
</reference>
<comment type="caution">
    <text evidence="17">The sequence shown here is derived from an EMBL/GenBank/DDBJ whole genome shotgun (WGS) entry which is preliminary data.</text>
</comment>
<accession>A0A4Y2BMR5</accession>
<evidence type="ECO:0000256" key="15">
    <source>
        <dbReference type="ARBA" id="ARBA00049811"/>
    </source>
</evidence>
<evidence type="ECO:0000256" key="4">
    <source>
        <dbReference type="ARBA" id="ARBA00022525"/>
    </source>
</evidence>
<dbReference type="EMBL" id="BGPR01000094">
    <property type="protein sequence ID" value="GBL93521.1"/>
    <property type="molecule type" value="Genomic_DNA"/>
</dbReference>
<evidence type="ECO:0000313" key="17">
    <source>
        <dbReference type="EMBL" id="GBL93521.1"/>
    </source>
</evidence>
<evidence type="ECO:0000313" key="18">
    <source>
        <dbReference type="Proteomes" id="UP000499080"/>
    </source>
</evidence>
<evidence type="ECO:0000256" key="10">
    <source>
        <dbReference type="ARBA" id="ARBA00023043"/>
    </source>
</evidence>
<dbReference type="Pfam" id="PF12796">
    <property type="entry name" value="Ank_2"/>
    <property type="match status" value="2"/>
</dbReference>
<dbReference type="GO" id="GO:0090729">
    <property type="term" value="F:toxin activity"/>
    <property type="evidence" value="ECO:0007669"/>
    <property type="project" value="UniProtKB-KW"/>
</dbReference>
<evidence type="ECO:0000256" key="11">
    <source>
        <dbReference type="ARBA" id="ARBA00023136"/>
    </source>
</evidence>
<evidence type="ECO:0000256" key="3">
    <source>
        <dbReference type="ARBA" id="ARBA00022483"/>
    </source>
</evidence>
<keyword evidence="12" id="KW-1053">Target membrane</keyword>
<evidence type="ECO:0000256" key="7">
    <source>
        <dbReference type="ARBA" id="ARBA00022699"/>
    </source>
</evidence>
<keyword evidence="6" id="KW-0800">Toxin</keyword>
<feature type="repeat" description="ANK" evidence="16">
    <location>
        <begin position="150"/>
        <end position="182"/>
    </location>
</feature>
<dbReference type="SUPFAM" id="SSF48403">
    <property type="entry name" value="Ankyrin repeat"/>
    <property type="match status" value="1"/>
</dbReference>
<sequence length="238" mass="26958">MEEFTEDPLHWHLFSDEFYDKIQSRLEDPNELDDGGYTLLHVAAWSRVGNSRITQLLLERGADVHSTTPHGHTPLHFAVCSRKRDTGVALIEAGASVNSEDFLGRTALHFSVCKRWPHPQSPILHIACDMWIVKRLLCDPGIILNPVDETGETPLMWAVKERNWKAVRALLKKGVNPNIPNEDNRTPLHVALSARNPSYDIVIALLICGAGIYCEDKFRQRESLVGRRHFPLLTPCEK</sequence>
<feature type="repeat" description="ANK" evidence="16">
    <location>
        <begin position="183"/>
        <end position="217"/>
    </location>
</feature>
<evidence type="ECO:0000256" key="14">
    <source>
        <dbReference type="ARBA" id="ARBA00049715"/>
    </source>
</evidence>
<keyword evidence="8" id="KW-0677">Repeat</keyword>
<keyword evidence="7" id="KW-0528">Neurotoxin</keyword>
<comment type="subunit">
    <text evidence="14">Homotetramer in membranes.</text>
</comment>
<dbReference type="AlphaFoldDB" id="A0A4Y2BMR5"/>
<keyword evidence="5" id="KW-1052">Target cell membrane</keyword>
<evidence type="ECO:0000256" key="1">
    <source>
        <dbReference type="ARBA" id="ARBA00004175"/>
    </source>
</evidence>
<evidence type="ECO:0000256" key="12">
    <source>
        <dbReference type="ARBA" id="ARBA00023298"/>
    </source>
</evidence>
<dbReference type="GO" id="GO:0044231">
    <property type="term" value="C:host cell presynaptic membrane"/>
    <property type="evidence" value="ECO:0007669"/>
    <property type="project" value="UniProtKB-KW"/>
</dbReference>
<dbReference type="Proteomes" id="UP000499080">
    <property type="component" value="Unassembled WGS sequence"/>
</dbReference>
<organism evidence="17 18">
    <name type="scientific">Araneus ventricosus</name>
    <name type="common">Orbweaver spider</name>
    <name type="synonym">Epeira ventricosa</name>
    <dbReference type="NCBI Taxonomy" id="182803"/>
    <lineage>
        <taxon>Eukaryota</taxon>
        <taxon>Metazoa</taxon>
        <taxon>Ecdysozoa</taxon>
        <taxon>Arthropoda</taxon>
        <taxon>Chelicerata</taxon>
        <taxon>Arachnida</taxon>
        <taxon>Araneae</taxon>
        <taxon>Araneomorphae</taxon>
        <taxon>Entelegynae</taxon>
        <taxon>Araneoidea</taxon>
        <taxon>Araneidae</taxon>
        <taxon>Araneus</taxon>
    </lineage>
</organism>
<keyword evidence="4" id="KW-0964">Secreted</keyword>
<gene>
    <name evidence="17" type="ORF">AVEN_59709_1</name>
</gene>
<proteinExistence type="inferred from homology"/>
<evidence type="ECO:0000256" key="6">
    <source>
        <dbReference type="ARBA" id="ARBA00022656"/>
    </source>
</evidence>
<dbReference type="SMART" id="SM00248">
    <property type="entry name" value="ANK"/>
    <property type="match status" value="4"/>
</dbReference>
<dbReference type="PROSITE" id="PS50088">
    <property type="entry name" value="ANK_REPEAT"/>
    <property type="match status" value="4"/>
</dbReference>
<comment type="subcellular location">
    <subcellularLocation>
        <location evidence="2">Secreted</location>
    </subcellularLocation>
    <subcellularLocation>
        <location evidence="1">Target cell membrane</location>
    </subcellularLocation>
</comment>
<dbReference type="GO" id="GO:0005576">
    <property type="term" value="C:extracellular region"/>
    <property type="evidence" value="ECO:0007669"/>
    <property type="project" value="UniProtKB-SubCell"/>
</dbReference>
<dbReference type="Gene3D" id="1.25.40.20">
    <property type="entry name" value="Ankyrin repeat-containing domain"/>
    <property type="match status" value="2"/>
</dbReference>
<keyword evidence="9" id="KW-0638">Presynaptic neurotoxin</keyword>
<dbReference type="PANTHER" id="PTHR24198">
    <property type="entry name" value="ANKYRIN REPEAT AND PROTEIN KINASE DOMAIN-CONTAINING PROTEIN"/>
    <property type="match status" value="1"/>
</dbReference>
<keyword evidence="10 16" id="KW-0040">ANK repeat</keyword>
<keyword evidence="18" id="KW-1185">Reference proteome</keyword>
<dbReference type="PROSITE" id="PS50297">
    <property type="entry name" value="ANK_REP_REGION"/>
    <property type="match status" value="3"/>
</dbReference>
<dbReference type="GO" id="GO:0006887">
    <property type="term" value="P:exocytosis"/>
    <property type="evidence" value="ECO:0007669"/>
    <property type="project" value="UniProtKB-KW"/>
</dbReference>
<dbReference type="PANTHER" id="PTHR24198:SF165">
    <property type="entry name" value="ANKYRIN REPEAT-CONTAINING PROTEIN-RELATED"/>
    <property type="match status" value="1"/>
</dbReference>
<keyword evidence="11" id="KW-0472">Membrane</keyword>
<evidence type="ECO:0000256" key="13">
    <source>
        <dbReference type="ARBA" id="ARBA00049657"/>
    </source>
</evidence>
<dbReference type="GO" id="GO:0044218">
    <property type="term" value="C:other organism cell membrane"/>
    <property type="evidence" value="ECO:0007669"/>
    <property type="project" value="UniProtKB-KW"/>
</dbReference>
<name>A0A4Y2BMR5_ARAVE</name>
<evidence type="ECO:0000256" key="16">
    <source>
        <dbReference type="PROSITE-ProRule" id="PRU00023"/>
    </source>
</evidence>
<dbReference type="InterPro" id="IPR002110">
    <property type="entry name" value="Ankyrin_rpt"/>
</dbReference>
<evidence type="ECO:0000256" key="2">
    <source>
        <dbReference type="ARBA" id="ARBA00004613"/>
    </source>
</evidence>
<comment type="similarity">
    <text evidence="13">Belongs to the cationic peptide 01 (latrotoxin) family. 03 (alpha-latrotoxin) subfamily.</text>
</comment>
<protein>
    <recommendedName>
        <fullName evidence="15">Alpha-latrotoxin</fullName>
    </recommendedName>
</protein>